<protein>
    <submittedName>
        <fullName evidence="1">Uncharacterized protein</fullName>
    </submittedName>
</protein>
<dbReference type="AlphaFoldDB" id="A0AAV7JRL2"/>
<evidence type="ECO:0000313" key="2">
    <source>
        <dbReference type="Proteomes" id="UP001165289"/>
    </source>
</evidence>
<evidence type="ECO:0000313" key="1">
    <source>
        <dbReference type="EMBL" id="KAI6651184.1"/>
    </source>
</evidence>
<organism evidence="1 2">
    <name type="scientific">Oopsacas minuta</name>
    <dbReference type="NCBI Taxonomy" id="111878"/>
    <lineage>
        <taxon>Eukaryota</taxon>
        <taxon>Metazoa</taxon>
        <taxon>Porifera</taxon>
        <taxon>Hexactinellida</taxon>
        <taxon>Hexasterophora</taxon>
        <taxon>Lyssacinosida</taxon>
        <taxon>Leucopsacidae</taxon>
        <taxon>Oopsacas</taxon>
    </lineage>
</organism>
<dbReference type="EMBL" id="JAKMXF010000307">
    <property type="protein sequence ID" value="KAI6651184.1"/>
    <property type="molecule type" value="Genomic_DNA"/>
</dbReference>
<proteinExistence type="predicted"/>
<name>A0AAV7JRL2_9METZ</name>
<dbReference type="Proteomes" id="UP001165289">
    <property type="component" value="Unassembled WGS sequence"/>
</dbReference>
<keyword evidence="2" id="KW-1185">Reference proteome</keyword>
<sequence length="120" mass="14138">MLTKLHLTSSYTKNSELNGWIRSIMVLPMLPEEDILPVYRLLSEVILQNTNDHEINNLQRLKSYIKREWINKNDLSISYSIQITNNCFEVYHRGLKSLIRVKKPNPYGHLWNVSKDAVKI</sequence>
<reference evidence="1 2" key="1">
    <citation type="journal article" date="2023" name="BMC Biol.">
        <title>The compact genome of the sponge Oopsacas minuta (Hexactinellida) is lacking key metazoan core genes.</title>
        <authorList>
            <person name="Santini S."/>
            <person name="Schenkelaars Q."/>
            <person name="Jourda C."/>
            <person name="Duchesne M."/>
            <person name="Belahbib H."/>
            <person name="Rocher C."/>
            <person name="Selva M."/>
            <person name="Riesgo A."/>
            <person name="Vervoort M."/>
            <person name="Leys S.P."/>
            <person name="Kodjabachian L."/>
            <person name="Le Bivic A."/>
            <person name="Borchiellini C."/>
            <person name="Claverie J.M."/>
            <person name="Renard E."/>
        </authorList>
    </citation>
    <scope>NUCLEOTIDE SEQUENCE [LARGE SCALE GENOMIC DNA]</scope>
    <source>
        <strain evidence="1">SPO-2</strain>
    </source>
</reference>
<accession>A0AAV7JRL2</accession>
<gene>
    <name evidence="1" type="ORF">LOD99_5535</name>
</gene>
<comment type="caution">
    <text evidence="1">The sequence shown here is derived from an EMBL/GenBank/DDBJ whole genome shotgun (WGS) entry which is preliminary data.</text>
</comment>